<dbReference type="Proteomes" id="UP000578531">
    <property type="component" value="Unassembled WGS sequence"/>
</dbReference>
<sequence>MEGFIRPQIASLALVEFVCKLLLVPDCFAALTPIIEELRWNREIVQHPSNPMITSILQCTQRLRPTVGLHHSSGISVAPLLVPRYPPLPPGPAPATPVVTTPTKEQSKNDRTGFTKSQHAPIKAEVPFEDQLRALDQREAIIVAQIKAGVPLSAAQVHGDFMEIGQSRLYLQEKVRLEVAGGKWADRLAERQKKMGEKDEAPDWWLLP</sequence>
<feature type="region of interest" description="Disordered" evidence="1">
    <location>
        <begin position="95"/>
        <end position="119"/>
    </location>
</feature>
<feature type="signal peptide" evidence="2">
    <location>
        <begin position="1"/>
        <end position="29"/>
    </location>
</feature>
<protein>
    <submittedName>
        <fullName evidence="3">Uncharacterized protein</fullName>
    </submittedName>
</protein>
<proteinExistence type="predicted"/>
<evidence type="ECO:0000256" key="1">
    <source>
        <dbReference type="SAM" id="MobiDB-lite"/>
    </source>
</evidence>
<evidence type="ECO:0000313" key="3">
    <source>
        <dbReference type="EMBL" id="KAF6238534.1"/>
    </source>
</evidence>
<accession>A0A8H6G107</accession>
<organism evidence="3 4">
    <name type="scientific">Letharia columbiana</name>
    <dbReference type="NCBI Taxonomy" id="112416"/>
    <lineage>
        <taxon>Eukaryota</taxon>
        <taxon>Fungi</taxon>
        <taxon>Dikarya</taxon>
        <taxon>Ascomycota</taxon>
        <taxon>Pezizomycotina</taxon>
        <taxon>Lecanoromycetes</taxon>
        <taxon>OSLEUM clade</taxon>
        <taxon>Lecanoromycetidae</taxon>
        <taxon>Lecanorales</taxon>
        <taxon>Lecanorineae</taxon>
        <taxon>Parmeliaceae</taxon>
        <taxon>Letharia</taxon>
    </lineage>
</organism>
<evidence type="ECO:0000313" key="4">
    <source>
        <dbReference type="Proteomes" id="UP000578531"/>
    </source>
</evidence>
<gene>
    <name evidence="3" type="ORF">HO173_003039</name>
</gene>
<reference evidence="3 4" key="1">
    <citation type="journal article" date="2020" name="Genomics">
        <title>Complete, high-quality genomes from long-read metagenomic sequencing of two wolf lichen thalli reveals enigmatic genome architecture.</title>
        <authorList>
            <person name="McKenzie S.K."/>
            <person name="Walston R.F."/>
            <person name="Allen J.L."/>
        </authorList>
    </citation>
    <scope>NUCLEOTIDE SEQUENCE [LARGE SCALE GENOMIC DNA]</scope>
    <source>
        <strain evidence="3">WasteWater2</strain>
    </source>
</reference>
<keyword evidence="4" id="KW-1185">Reference proteome</keyword>
<keyword evidence="2" id="KW-0732">Signal</keyword>
<dbReference type="RefSeq" id="XP_037167833.1">
    <property type="nucleotide sequence ID" value="XM_037304968.1"/>
</dbReference>
<comment type="caution">
    <text evidence="3">The sequence shown here is derived from an EMBL/GenBank/DDBJ whole genome shotgun (WGS) entry which is preliminary data.</text>
</comment>
<evidence type="ECO:0000256" key="2">
    <source>
        <dbReference type="SAM" id="SignalP"/>
    </source>
</evidence>
<dbReference type="AlphaFoldDB" id="A0A8H6G107"/>
<feature type="chain" id="PRO_5034047261" evidence="2">
    <location>
        <begin position="30"/>
        <end position="208"/>
    </location>
</feature>
<dbReference type="EMBL" id="JACCJC010000008">
    <property type="protein sequence ID" value="KAF6238534.1"/>
    <property type="molecule type" value="Genomic_DNA"/>
</dbReference>
<name>A0A8H6G107_9LECA</name>
<dbReference type="GeneID" id="59284708"/>
<dbReference type="OrthoDB" id="10337602at2759"/>